<dbReference type="Pfam" id="PF00392">
    <property type="entry name" value="GntR"/>
    <property type="match status" value="1"/>
</dbReference>
<gene>
    <name evidence="5" type="ORF">EDD63_10826</name>
</gene>
<feature type="domain" description="HTH gntR-type" evidence="4">
    <location>
        <begin position="3"/>
        <end position="69"/>
    </location>
</feature>
<dbReference type="RefSeq" id="WP_134168613.1">
    <property type="nucleotide sequence ID" value="NZ_SODD01000008.1"/>
</dbReference>
<dbReference type="SMART" id="SM00345">
    <property type="entry name" value="HTH_GNTR"/>
    <property type="match status" value="1"/>
</dbReference>
<evidence type="ECO:0000313" key="5">
    <source>
        <dbReference type="EMBL" id="TDW24673.1"/>
    </source>
</evidence>
<dbReference type="OrthoDB" id="457376at2"/>
<dbReference type="PANTHER" id="PTHR44846:SF1">
    <property type="entry name" value="MANNOSYL-D-GLYCERATE TRANSPORT_METABOLISM SYSTEM REPRESSOR MNGR-RELATED"/>
    <property type="match status" value="1"/>
</dbReference>
<keyword evidence="2" id="KW-0238">DNA-binding</keyword>
<organism evidence="5 6">
    <name type="scientific">Breznakia blatticola</name>
    <dbReference type="NCBI Taxonomy" id="1754012"/>
    <lineage>
        <taxon>Bacteria</taxon>
        <taxon>Bacillati</taxon>
        <taxon>Bacillota</taxon>
        <taxon>Erysipelotrichia</taxon>
        <taxon>Erysipelotrichales</taxon>
        <taxon>Erysipelotrichaceae</taxon>
        <taxon>Breznakia</taxon>
    </lineage>
</organism>
<reference evidence="5 6" key="1">
    <citation type="submission" date="2019-03" db="EMBL/GenBank/DDBJ databases">
        <title>Genomic Encyclopedia of Type Strains, Phase IV (KMG-IV): sequencing the most valuable type-strain genomes for metagenomic binning, comparative biology and taxonomic classification.</title>
        <authorList>
            <person name="Goeker M."/>
        </authorList>
    </citation>
    <scope>NUCLEOTIDE SEQUENCE [LARGE SCALE GENOMIC DNA]</scope>
    <source>
        <strain evidence="5 6">DSM 28867</strain>
    </source>
</reference>
<keyword evidence="1" id="KW-0805">Transcription regulation</keyword>
<dbReference type="SUPFAM" id="SSF46785">
    <property type="entry name" value="Winged helix' DNA-binding domain"/>
    <property type="match status" value="1"/>
</dbReference>
<dbReference type="Proteomes" id="UP000294743">
    <property type="component" value="Unassembled WGS sequence"/>
</dbReference>
<dbReference type="GO" id="GO:0003700">
    <property type="term" value="F:DNA-binding transcription factor activity"/>
    <property type="evidence" value="ECO:0007669"/>
    <property type="project" value="InterPro"/>
</dbReference>
<dbReference type="Gene3D" id="1.10.10.10">
    <property type="entry name" value="Winged helix-like DNA-binding domain superfamily/Winged helix DNA-binding domain"/>
    <property type="match status" value="1"/>
</dbReference>
<dbReference type="InterPro" id="IPR036388">
    <property type="entry name" value="WH-like_DNA-bd_sf"/>
</dbReference>
<evidence type="ECO:0000256" key="1">
    <source>
        <dbReference type="ARBA" id="ARBA00023015"/>
    </source>
</evidence>
<dbReference type="PROSITE" id="PS50949">
    <property type="entry name" value="HTH_GNTR"/>
    <property type="match status" value="1"/>
</dbReference>
<name>A0A4R8A2B0_9FIRM</name>
<dbReference type="PRINTS" id="PR00035">
    <property type="entry name" value="HTHGNTR"/>
</dbReference>
<evidence type="ECO:0000256" key="2">
    <source>
        <dbReference type="ARBA" id="ARBA00023125"/>
    </source>
</evidence>
<evidence type="ECO:0000313" key="6">
    <source>
        <dbReference type="Proteomes" id="UP000294743"/>
    </source>
</evidence>
<dbReference type="InterPro" id="IPR011663">
    <property type="entry name" value="UTRA"/>
</dbReference>
<keyword evidence="6" id="KW-1185">Reference proteome</keyword>
<dbReference type="InterPro" id="IPR036390">
    <property type="entry name" value="WH_DNA-bd_sf"/>
</dbReference>
<dbReference type="GO" id="GO:0045892">
    <property type="term" value="P:negative regulation of DNA-templated transcription"/>
    <property type="evidence" value="ECO:0007669"/>
    <property type="project" value="TreeGrafter"/>
</dbReference>
<dbReference type="PANTHER" id="PTHR44846">
    <property type="entry name" value="MANNOSYL-D-GLYCERATE TRANSPORT/METABOLISM SYSTEM REPRESSOR MNGR-RELATED"/>
    <property type="match status" value="1"/>
</dbReference>
<dbReference type="GO" id="GO:0003677">
    <property type="term" value="F:DNA binding"/>
    <property type="evidence" value="ECO:0007669"/>
    <property type="project" value="UniProtKB-KW"/>
</dbReference>
<dbReference type="AlphaFoldDB" id="A0A4R8A2B0"/>
<dbReference type="InterPro" id="IPR050679">
    <property type="entry name" value="Bact_HTH_transcr_reg"/>
</dbReference>
<accession>A0A4R8A2B0</accession>
<evidence type="ECO:0000259" key="4">
    <source>
        <dbReference type="PROSITE" id="PS50949"/>
    </source>
</evidence>
<dbReference type="InterPro" id="IPR028978">
    <property type="entry name" value="Chorismate_lyase_/UTRA_dom_sf"/>
</dbReference>
<comment type="caution">
    <text evidence="5">The sequence shown here is derived from an EMBL/GenBank/DDBJ whole genome shotgun (WGS) entry which is preliminary data.</text>
</comment>
<dbReference type="CDD" id="cd07377">
    <property type="entry name" value="WHTH_GntR"/>
    <property type="match status" value="1"/>
</dbReference>
<sequence length="222" mass="25595">MDVPVYKKIQQEMLEMIKDLPPNSPIPSERDLTKRFDASRMTVRKAVSALVDEGYLYRDSNRGTFVADSTLHKKNTLINTEDIDSLTYKMIYFDVKASSGDDVQAALRISDDEPVVRMIRLVSKNEVPQCIEEIYIRRLNLSDEELRNLPNWKDFNRLYSEGSLTSRFKPVMVPPQYAHMLAVRVNEPIILVENIVNRISGEPVIFMKVYNNPAEKVIEIVT</sequence>
<dbReference type="Pfam" id="PF07702">
    <property type="entry name" value="UTRA"/>
    <property type="match status" value="1"/>
</dbReference>
<proteinExistence type="predicted"/>
<dbReference type="SUPFAM" id="SSF64288">
    <property type="entry name" value="Chorismate lyase-like"/>
    <property type="match status" value="1"/>
</dbReference>
<dbReference type="Gene3D" id="3.40.1410.10">
    <property type="entry name" value="Chorismate lyase-like"/>
    <property type="match status" value="1"/>
</dbReference>
<protein>
    <submittedName>
        <fullName evidence="5">GntR family transcriptional regulator</fullName>
    </submittedName>
</protein>
<keyword evidence="3" id="KW-0804">Transcription</keyword>
<dbReference type="EMBL" id="SODD01000008">
    <property type="protein sequence ID" value="TDW24673.1"/>
    <property type="molecule type" value="Genomic_DNA"/>
</dbReference>
<evidence type="ECO:0000256" key="3">
    <source>
        <dbReference type="ARBA" id="ARBA00023163"/>
    </source>
</evidence>
<dbReference type="InterPro" id="IPR000524">
    <property type="entry name" value="Tscrpt_reg_HTH_GntR"/>
</dbReference>